<evidence type="ECO:0000313" key="5">
    <source>
        <dbReference type="EMBL" id="TPG16822.1"/>
    </source>
</evidence>
<dbReference type="PANTHER" id="PTHR11601">
    <property type="entry name" value="CYSTEINE DESULFURYLASE FAMILY MEMBER"/>
    <property type="match status" value="1"/>
</dbReference>
<accession>A0A502CVX9</accession>
<name>A0A502CVX9_9MICO</name>
<gene>
    <name evidence="5" type="ORF">EAH86_08445</name>
</gene>
<reference evidence="5 6" key="1">
    <citation type="journal article" date="2019" name="Environ. Microbiol.">
        <title>Species interactions and distinct microbial communities in high Arctic permafrost affected cryosols are associated with the CH4 and CO2 gas fluxes.</title>
        <authorList>
            <person name="Altshuler I."/>
            <person name="Hamel J."/>
            <person name="Turney S."/>
            <person name="Magnuson E."/>
            <person name="Levesque R."/>
            <person name="Greer C."/>
            <person name="Whyte L.G."/>
        </authorList>
    </citation>
    <scope>NUCLEOTIDE SEQUENCE [LARGE SCALE GENOMIC DNA]</scope>
    <source>
        <strain evidence="5 6">S9.3A</strain>
    </source>
</reference>
<comment type="catalytic activity">
    <reaction evidence="3">
        <text>(sulfur carrier)-H + L-cysteine = (sulfur carrier)-SH + L-alanine</text>
        <dbReference type="Rhea" id="RHEA:43892"/>
        <dbReference type="Rhea" id="RHEA-COMP:14737"/>
        <dbReference type="Rhea" id="RHEA-COMP:14739"/>
        <dbReference type="ChEBI" id="CHEBI:29917"/>
        <dbReference type="ChEBI" id="CHEBI:35235"/>
        <dbReference type="ChEBI" id="CHEBI:57972"/>
        <dbReference type="ChEBI" id="CHEBI:64428"/>
        <dbReference type="EC" id="2.8.1.7"/>
    </reaction>
</comment>
<comment type="cofactor">
    <cofactor evidence="1">
        <name>pyridoxal 5'-phosphate</name>
        <dbReference type="ChEBI" id="CHEBI:597326"/>
    </cofactor>
</comment>
<dbReference type="Gene3D" id="3.90.1150.10">
    <property type="entry name" value="Aspartate Aminotransferase, domain 1"/>
    <property type="match status" value="1"/>
</dbReference>
<sequence>MGALYIRRGTPIDPVVAGAGQEHGIRPGTENVASVVGLGAACALAAANLGADAERIGHLHDQLWSELAAMIPGIVRLGDPAHALPNTLSISVPGTRGLDVLAICPAIAASTGSACHTGDIEPSAVLVAMGVNAEMAAGAIRLSLGRHTTPDQVSASATAITAAAGTLTA</sequence>
<dbReference type="GO" id="GO:0031071">
    <property type="term" value="F:cysteine desulfurase activity"/>
    <property type="evidence" value="ECO:0007669"/>
    <property type="project" value="UniProtKB-EC"/>
</dbReference>
<dbReference type="PANTHER" id="PTHR11601:SF34">
    <property type="entry name" value="CYSTEINE DESULFURASE"/>
    <property type="match status" value="1"/>
</dbReference>
<dbReference type="InterPro" id="IPR015424">
    <property type="entry name" value="PyrdxlP-dep_Trfase"/>
</dbReference>
<dbReference type="GO" id="GO:0008483">
    <property type="term" value="F:transaminase activity"/>
    <property type="evidence" value="ECO:0007669"/>
    <property type="project" value="UniProtKB-KW"/>
</dbReference>
<evidence type="ECO:0000313" key="6">
    <source>
        <dbReference type="Proteomes" id="UP000317722"/>
    </source>
</evidence>
<feature type="domain" description="Aminotransferase class V" evidence="4">
    <location>
        <begin position="20"/>
        <end position="154"/>
    </location>
</feature>
<dbReference type="Proteomes" id="UP000317722">
    <property type="component" value="Unassembled WGS sequence"/>
</dbReference>
<evidence type="ECO:0000259" key="4">
    <source>
        <dbReference type="Pfam" id="PF00266"/>
    </source>
</evidence>
<dbReference type="OrthoDB" id="9808002at2"/>
<dbReference type="Gene3D" id="3.40.640.10">
    <property type="entry name" value="Type I PLP-dependent aspartate aminotransferase-like (Major domain)"/>
    <property type="match status" value="1"/>
</dbReference>
<dbReference type="InterPro" id="IPR015421">
    <property type="entry name" value="PyrdxlP-dep_Trfase_major"/>
</dbReference>
<evidence type="ECO:0000256" key="2">
    <source>
        <dbReference type="ARBA" id="ARBA00006490"/>
    </source>
</evidence>
<comment type="caution">
    <text evidence="5">The sequence shown here is derived from an EMBL/GenBank/DDBJ whole genome shotgun (WGS) entry which is preliminary data.</text>
</comment>
<keyword evidence="5" id="KW-0808">Transferase</keyword>
<evidence type="ECO:0000256" key="3">
    <source>
        <dbReference type="ARBA" id="ARBA00050776"/>
    </source>
</evidence>
<evidence type="ECO:0000256" key="1">
    <source>
        <dbReference type="ARBA" id="ARBA00001933"/>
    </source>
</evidence>
<dbReference type="Pfam" id="PF00266">
    <property type="entry name" value="Aminotran_5"/>
    <property type="match status" value="1"/>
</dbReference>
<keyword evidence="5" id="KW-0032">Aminotransferase</keyword>
<dbReference type="AlphaFoldDB" id="A0A502CVX9"/>
<dbReference type="InterPro" id="IPR000192">
    <property type="entry name" value="Aminotrans_V_dom"/>
</dbReference>
<proteinExistence type="inferred from homology"/>
<dbReference type="EMBL" id="RCZM01000003">
    <property type="protein sequence ID" value="TPG16822.1"/>
    <property type="molecule type" value="Genomic_DNA"/>
</dbReference>
<protein>
    <submittedName>
        <fullName evidence="5">Aminotransferase class V-fold PLP-dependent enzyme</fullName>
    </submittedName>
</protein>
<organism evidence="5 6">
    <name type="scientific">Pedococcus bigeumensis</name>
    <dbReference type="NCBI Taxonomy" id="433644"/>
    <lineage>
        <taxon>Bacteria</taxon>
        <taxon>Bacillati</taxon>
        <taxon>Actinomycetota</taxon>
        <taxon>Actinomycetes</taxon>
        <taxon>Micrococcales</taxon>
        <taxon>Intrasporangiaceae</taxon>
        <taxon>Pedococcus</taxon>
    </lineage>
</organism>
<dbReference type="SUPFAM" id="SSF53383">
    <property type="entry name" value="PLP-dependent transferases"/>
    <property type="match status" value="1"/>
</dbReference>
<dbReference type="InterPro" id="IPR015422">
    <property type="entry name" value="PyrdxlP-dep_Trfase_small"/>
</dbReference>
<comment type="similarity">
    <text evidence="2">Belongs to the class-V pyridoxal-phosphate-dependent aminotransferase family. NifS/IscS subfamily.</text>
</comment>
<keyword evidence="6" id="KW-1185">Reference proteome</keyword>